<dbReference type="Pfam" id="PF00990">
    <property type="entry name" value="GGDEF"/>
    <property type="match status" value="1"/>
</dbReference>
<dbReference type="Gene3D" id="3.30.70.270">
    <property type="match status" value="1"/>
</dbReference>
<gene>
    <name evidence="4" type="ORF">MNBD_PLANCTO02-2878</name>
</gene>
<dbReference type="Gene3D" id="3.30.450.40">
    <property type="match status" value="1"/>
</dbReference>
<feature type="transmembrane region" description="Helical" evidence="2">
    <location>
        <begin position="90"/>
        <end position="111"/>
    </location>
</feature>
<dbReference type="SMART" id="SM00267">
    <property type="entry name" value="GGDEF"/>
    <property type="match status" value="1"/>
</dbReference>
<dbReference type="FunFam" id="3.30.70.270:FF:000001">
    <property type="entry name" value="Diguanylate cyclase domain protein"/>
    <property type="match status" value="1"/>
</dbReference>
<dbReference type="InterPro" id="IPR003018">
    <property type="entry name" value="GAF"/>
</dbReference>
<feature type="transmembrane region" description="Helical" evidence="2">
    <location>
        <begin position="12"/>
        <end position="31"/>
    </location>
</feature>
<dbReference type="CDD" id="cd01949">
    <property type="entry name" value="GGDEF"/>
    <property type="match status" value="1"/>
</dbReference>
<dbReference type="EMBL" id="UOGL01000502">
    <property type="protein sequence ID" value="VAX40990.1"/>
    <property type="molecule type" value="Genomic_DNA"/>
</dbReference>
<keyword evidence="2" id="KW-0812">Transmembrane</keyword>
<dbReference type="InterPro" id="IPR029016">
    <property type="entry name" value="GAF-like_dom_sf"/>
</dbReference>
<dbReference type="SUPFAM" id="SSF55073">
    <property type="entry name" value="Nucleotide cyclase"/>
    <property type="match status" value="1"/>
</dbReference>
<accession>A0A3B1DZ87</accession>
<organism evidence="4">
    <name type="scientific">hydrothermal vent metagenome</name>
    <dbReference type="NCBI Taxonomy" id="652676"/>
    <lineage>
        <taxon>unclassified sequences</taxon>
        <taxon>metagenomes</taxon>
        <taxon>ecological metagenomes</taxon>
    </lineage>
</organism>
<dbReference type="AlphaFoldDB" id="A0A3B1DZ87"/>
<dbReference type="GO" id="GO:0052621">
    <property type="term" value="F:diguanylate cyclase activity"/>
    <property type="evidence" value="ECO:0007669"/>
    <property type="project" value="TreeGrafter"/>
</dbReference>
<dbReference type="PANTHER" id="PTHR45138">
    <property type="entry name" value="REGULATORY COMPONENTS OF SENSORY TRANSDUCTION SYSTEM"/>
    <property type="match status" value="1"/>
</dbReference>
<evidence type="ECO:0000313" key="4">
    <source>
        <dbReference type="EMBL" id="VAX40990.1"/>
    </source>
</evidence>
<dbReference type="InterPro" id="IPR043128">
    <property type="entry name" value="Rev_trsase/Diguanyl_cyclase"/>
</dbReference>
<feature type="domain" description="GGDEF" evidence="3">
    <location>
        <begin position="350"/>
        <end position="483"/>
    </location>
</feature>
<keyword evidence="2" id="KW-1133">Transmembrane helix</keyword>
<proteinExistence type="predicted"/>
<protein>
    <recommendedName>
        <fullName evidence="3">GGDEF domain-containing protein</fullName>
    </recommendedName>
</protein>
<sequence length="500" mass="56805">MTDRFLSLHSHWLFIPAILLLGPLAVCVGYLLESTPGAVTLILFLVPTVIVSVSQSRLLTLFVIFIGIFSCLAEYWFLRKVGIAEYRDVYITLLSMGVLFLTTSVITFFSGRLHESSRRLKRELHHQQLSFLELQQENQKALDLQKERETQRASINYPMLLLSLQDIGRRITTDLDLQTLIPTIISTSRSLLKCSECQVYFWSRQEERLINALPSRYRDRWLYAPRSEAGMAAYALESRKILTRTMLEEDDRYAPILKEDPDAPDAIAPLTVGGELLGLLIVDKVRETTPTFRRQLHVLADFSALGIKNAQLFRRIEEMARRDGLTGLLNHASFMEDLRDLEHDKNMLGEPLSIIMCDIDHFKSFNDQHGHQAGDTVLQETARILREAIPQDAIVARYGGEEFICALPHRNTEGASNIAELLRETIEMFPFSHEGNLLNVTASFGVAEYANLSQAGQEVIRLADKALYKAKHEGRNRVIDSPSFQQPHPKKIDPNSDEAE</sequence>
<name>A0A3B1DZ87_9ZZZZ</name>
<feature type="transmembrane region" description="Helical" evidence="2">
    <location>
        <begin position="37"/>
        <end position="53"/>
    </location>
</feature>
<evidence type="ECO:0000256" key="1">
    <source>
        <dbReference type="SAM" id="MobiDB-lite"/>
    </source>
</evidence>
<evidence type="ECO:0000256" key="2">
    <source>
        <dbReference type="SAM" id="Phobius"/>
    </source>
</evidence>
<dbReference type="InterPro" id="IPR029787">
    <property type="entry name" value="Nucleotide_cyclase"/>
</dbReference>
<dbReference type="PROSITE" id="PS50887">
    <property type="entry name" value="GGDEF"/>
    <property type="match status" value="1"/>
</dbReference>
<dbReference type="SUPFAM" id="SSF55781">
    <property type="entry name" value="GAF domain-like"/>
    <property type="match status" value="1"/>
</dbReference>
<dbReference type="NCBIfam" id="TIGR00254">
    <property type="entry name" value="GGDEF"/>
    <property type="match status" value="1"/>
</dbReference>
<keyword evidence="2" id="KW-0472">Membrane</keyword>
<feature type="transmembrane region" description="Helical" evidence="2">
    <location>
        <begin position="58"/>
        <end position="78"/>
    </location>
</feature>
<feature type="region of interest" description="Disordered" evidence="1">
    <location>
        <begin position="477"/>
        <end position="500"/>
    </location>
</feature>
<evidence type="ECO:0000259" key="3">
    <source>
        <dbReference type="PROSITE" id="PS50887"/>
    </source>
</evidence>
<reference evidence="4" key="1">
    <citation type="submission" date="2018-06" db="EMBL/GenBank/DDBJ databases">
        <authorList>
            <person name="Zhirakovskaya E."/>
        </authorList>
    </citation>
    <scope>NUCLEOTIDE SEQUENCE</scope>
</reference>
<dbReference type="PANTHER" id="PTHR45138:SF9">
    <property type="entry name" value="DIGUANYLATE CYCLASE DGCM-RELATED"/>
    <property type="match status" value="1"/>
</dbReference>
<dbReference type="SMART" id="SM00065">
    <property type="entry name" value="GAF"/>
    <property type="match status" value="1"/>
</dbReference>
<dbReference type="Pfam" id="PF01590">
    <property type="entry name" value="GAF"/>
    <property type="match status" value="1"/>
</dbReference>
<dbReference type="InterPro" id="IPR000160">
    <property type="entry name" value="GGDEF_dom"/>
</dbReference>
<dbReference type="InterPro" id="IPR050469">
    <property type="entry name" value="Diguanylate_Cyclase"/>
</dbReference>